<sequence length="295" mass="32010">MYRRSFLGMMGAAFATALMGCAQEEERLSTTPKPAGTPTPEVVEKEAPSLPEPPWTYKKLDLDKVADLGYQGYCGKTFDGEELPGAHCCFGSFYAIVKALADEVGSPYKEFLPVASIATVGKGGVVGWGTLCGTLNGAAWAAYLCLPEEEADKVVNELYAWYQVEELPKYKPPKAMKAELDPMPSSVANSPLCHASVTNWCEVSGYKAFSPERSERCARLTADVARKAVELINAMHDGTFAYVYYEMDDDLNTCGSCHSNKGSLIENTRGKMHCSSCHTESGAKNIEDVSGHPKV</sequence>
<dbReference type="PROSITE" id="PS51257">
    <property type="entry name" value="PROKAR_LIPOPROTEIN"/>
    <property type="match status" value="1"/>
</dbReference>
<dbReference type="GeneID" id="24796674"/>
<proteinExistence type="predicted"/>
<dbReference type="SUPFAM" id="SSF48695">
    <property type="entry name" value="Multiheme cytochromes"/>
    <property type="match status" value="1"/>
</dbReference>
<dbReference type="Proteomes" id="UP000030624">
    <property type="component" value="Chromosome"/>
</dbReference>
<dbReference type="InterPro" id="IPR010181">
    <property type="entry name" value="CGCAxxGCC_motif"/>
</dbReference>
<dbReference type="STRING" id="565033.GACE_0071"/>
<dbReference type="Pfam" id="PF09719">
    <property type="entry name" value="C_GCAxxG_C_C"/>
    <property type="match status" value="1"/>
</dbReference>
<dbReference type="HOGENOM" id="CLU_063015_0_0_2"/>
<dbReference type="eggNOG" id="arCOG10218">
    <property type="taxonomic scope" value="Archaea"/>
</dbReference>
<evidence type="ECO:0000313" key="2">
    <source>
        <dbReference type="EMBL" id="AIY89131.1"/>
    </source>
</evidence>
<name>A0A0A7GDT9_GEOAI</name>
<dbReference type="InterPro" id="IPR036280">
    <property type="entry name" value="Multihaem_cyt_sf"/>
</dbReference>
<dbReference type="EMBL" id="CP009552">
    <property type="protein sequence ID" value="AIY89131.1"/>
    <property type="molecule type" value="Genomic_DNA"/>
</dbReference>
<accession>A0A0A7GDT9</accession>
<evidence type="ECO:0000256" key="1">
    <source>
        <dbReference type="SAM" id="MobiDB-lite"/>
    </source>
</evidence>
<reference evidence="2 3" key="1">
    <citation type="journal article" date="2015" name="Appl. Environ. Microbiol.">
        <title>The Geoglobus acetivorans genome: Fe(III) reduction, acetate utilization, autotrophic growth, and degradation of aromatic compounds in a hyperthermophilic archaeon.</title>
        <authorList>
            <person name="Mardanov A.V."/>
            <person name="Slododkina G.B."/>
            <person name="Slobodkin A.I."/>
            <person name="Beletsky A.V."/>
            <person name="Gavrilov S.N."/>
            <person name="Kublanov I.V."/>
            <person name="Bonch-Osmolovskaya E.A."/>
            <person name="Skryabin K.G."/>
            <person name="Ravin N.V."/>
        </authorList>
    </citation>
    <scope>NUCLEOTIDE SEQUENCE [LARGE SCALE GENOMIC DNA]</scope>
    <source>
        <strain evidence="2 3">SBH6</strain>
    </source>
</reference>
<feature type="region of interest" description="Disordered" evidence="1">
    <location>
        <begin position="25"/>
        <end position="50"/>
    </location>
</feature>
<gene>
    <name evidence="2" type="ORF">GACE_0071</name>
</gene>
<dbReference type="KEGG" id="gac:GACE_0071"/>
<dbReference type="AlphaFoldDB" id="A0A0A7GDT9"/>
<organism evidence="2 3">
    <name type="scientific">Geoglobus acetivorans</name>
    <dbReference type="NCBI Taxonomy" id="565033"/>
    <lineage>
        <taxon>Archaea</taxon>
        <taxon>Methanobacteriati</taxon>
        <taxon>Methanobacteriota</taxon>
        <taxon>Archaeoglobi</taxon>
        <taxon>Archaeoglobales</taxon>
        <taxon>Archaeoglobaceae</taxon>
        <taxon>Geoglobus</taxon>
    </lineage>
</organism>
<protein>
    <submittedName>
        <fullName evidence="2">Split-Soret cytochrome c</fullName>
    </submittedName>
</protein>
<dbReference type="RefSeq" id="WP_052400155.1">
    <property type="nucleotide sequence ID" value="NZ_CP009552.1"/>
</dbReference>
<evidence type="ECO:0000313" key="3">
    <source>
        <dbReference type="Proteomes" id="UP000030624"/>
    </source>
</evidence>